<evidence type="ECO:0000313" key="3">
    <source>
        <dbReference type="EMBL" id="WEK35344.1"/>
    </source>
</evidence>
<accession>A0AAJ6BGY1</accession>
<gene>
    <name evidence="3" type="ORF">P0Y53_22865</name>
</gene>
<reference evidence="3" key="1">
    <citation type="submission" date="2023-03" db="EMBL/GenBank/DDBJ databases">
        <title>Andean soil-derived lignocellulolytic bacterial consortium as a source of novel taxa and putative plastic-active enzymes.</title>
        <authorList>
            <person name="Diaz-Garcia L."/>
            <person name="Chuvochina M."/>
            <person name="Feuerriegel G."/>
            <person name="Bunk B."/>
            <person name="Sproer C."/>
            <person name="Streit W.R."/>
            <person name="Rodriguez L.M."/>
            <person name="Overmann J."/>
            <person name="Jimenez D.J."/>
        </authorList>
    </citation>
    <scope>NUCLEOTIDE SEQUENCE</scope>
    <source>
        <strain evidence="3">MAG 7</strain>
    </source>
</reference>
<feature type="transmembrane region" description="Helical" evidence="2">
    <location>
        <begin position="15"/>
        <end position="37"/>
    </location>
</feature>
<evidence type="ECO:0000256" key="2">
    <source>
        <dbReference type="SAM" id="Phobius"/>
    </source>
</evidence>
<dbReference type="AlphaFoldDB" id="A0AAJ6BGY1"/>
<dbReference type="Proteomes" id="UP001220610">
    <property type="component" value="Chromosome"/>
</dbReference>
<keyword evidence="2" id="KW-0812">Transmembrane</keyword>
<dbReference type="EMBL" id="CP119311">
    <property type="protein sequence ID" value="WEK35344.1"/>
    <property type="molecule type" value="Genomic_DNA"/>
</dbReference>
<proteinExistence type="predicted"/>
<evidence type="ECO:0000313" key="4">
    <source>
        <dbReference type="Proteomes" id="UP001220610"/>
    </source>
</evidence>
<name>A0AAJ6BGY1_9BACT</name>
<keyword evidence="2" id="KW-0472">Membrane</keyword>
<feature type="coiled-coil region" evidence="1">
    <location>
        <begin position="82"/>
        <end position="109"/>
    </location>
</feature>
<keyword evidence="2" id="KW-1133">Transmembrane helix</keyword>
<organism evidence="3 4">
    <name type="scientific">Candidatus Pseudobacter hemicellulosilyticus</name>
    <dbReference type="NCBI Taxonomy" id="3121375"/>
    <lineage>
        <taxon>Bacteria</taxon>
        <taxon>Pseudomonadati</taxon>
        <taxon>Bacteroidota</taxon>
        <taxon>Chitinophagia</taxon>
        <taxon>Chitinophagales</taxon>
        <taxon>Chitinophagaceae</taxon>
        <taxon>Pseudobacter</taxon>
    </lineage>
</organism>
<protein>
    <submittedName>
        <fullName evidence="3">Uncharacterized protein</fullName>
    </submittedName>
</protein>
<keyword evidence="1" id="KW-0175">Coiled coil</keyword>
<sequence>MKSILLVSLYEFKQFLQIVGWIALPVTVIAILLTIYFHYRSKKGVAMELAFPDERDRRLVRRSVALGALGGRKGQGEEGGIVQELVEVLQQQQERLRKQEAAIARLEKQLKHRDEPVLPVMGAEQPAAVAS</sequence>
<evidence type="ECO:0000256" key="1">
    <source>
        <dbReference type="SAM" id="Coils"/>
    </source>
</evidence>